<keyword evidence="2" id="KW-1185">Reference proteome</keyword>
<accession>A0A9X3E3E0</accession>
<name>A0A9X3E3E0_9HYPH</name>
<dbReference type="AlphaFoldDB" id="A0A9X3E3E0"/>
<organism evidence="1 2">
    <name type="scientific">Kaistia nematophila</name>
    <dbReference type="NCBI Taxonomy" id="2994654"/>
    <lineage>
        <taxon>Bacteria</taxon>
        <taxon>Pseudomonadati</taxon>
        <taxon>Pseudomonadota</taxon>
        <taxon>Alphaproteobacteria</taxon>
        <taxon>Hyphomicrobiales</taxon>
        <taxon>Kaistiaceae</taxon>
        <taxon>Kaistia</taxon>
    </lineage>
</organism>
<comment type="caution">
    <text evidence="1">The sequence shown here is derived from an EMBL/GenBank/DDBJ whole genome shotgun (WGS) entry which is preliminary data.</text>
</comment>
<dbReference type="Proteomes" id="UP001144805">
    <property type="component" value="Unassembled WGS sequence"/>
</dbReference>
<reference evidence="1" key="1">
    <citation type="submission" date="2022-11" db="EMBL/GenBank/DDBJ databases">
        <title>Biodiversity and phylogenetic relationships of bacteria.</title>
        <authorList>
            <person name="Machado R.A.R."/>
            <person name="Bhat A."/>
            <person name="Loulou A."/>
            <person name="Kallel S."/>
        </authorList>
    </citation>
    <scope>NUCLEOTIDE SEQUENCE</scope>
    <source>
        <strain evidence="1">K-TC2</strain>
    </source>
</reference>
<dbReference type="RefSeq" id="WP_266339586.1">
    <property type="nucleotide sequence ID" value="NZ_JAPKNK010000006.1"/>
</dbReference>
<evidence type="ECO:0000313" key="1">
    <source>
        <dbReference type="EMBL" id="MCX5570627.1"/>
    </source>
</evidence>
<gene>
    <name evidence="1" type="ORF">OSH07_15565</name>
</gene>
<dbReference type="EMBL" id="JAPKNK010000006">
    <property type="protein sequence ID" value="MCX5570627.1"/>
    <property type="molecule type" value="Genomic_DNA"/>
</dbReference>
<proteinExistence type="predicted"/>
<evidence type="ECO:0000313" key="2">
    <source>
        <dbReference type="Proteomes" id="UP001144805"/>
    </source>
</evidence>
<protein>
    <submittedName>
        <fullName evidence="1">Uncharacterized protein</fullName>
    </submittedName>
</protein>
<sequence>MRLFYHDAEGRLTGQASGAFSPEELVGLAERQLFLTVPDDAAFAQSYVLDGELAARPVAPITINRTEIPADKLSKVKIAGLPDPCVVLVDGEPVTVAGGLLELTADMPATYSIVFDQFPYMPWSAEITAT</sequence>